<proteinExistence type="predicted"/>
<evidence type="ECO:0000313" key="2">
    <source>
        <dbReference type="EMBL" id="CAL8074478.1"/>
    </source>
</evidence>
<evidence type="ECO:0000313" key="4">
    <source>
        <dbReference type="Proteomes" id="UP001642540"/>
    </source>
</evidence>
<name>A0ABP1PRE0_9HEXA</name>
<keyword evidence="4" id="KW-1185">Reference proteome</keyword>
<dbReference type="EMBL" id="CAXLJM020000007">
    <property type="protein sequence ID" value="CAL8074478.1"/>
    <property type="molecule type" value="Genomic_DNA"/>
</dbReference>
<feature type="compositionally biased region" description="Pro residues" evidence="1">
    <location>
        <begin position="356"/>
        <end position="365"/>
    </location>
</feature>
<feature type="compositionally biased region" description="Pro residues" evidence="1">
    <location>
        <begin position="388"/>
        <end position="397"/>
    </location>
</feature>
<sequence length="482" mass="53546">MNEVLRPIFWMGKARLATKCYRRLLKNISRYCRLNFNIVADFDGLKTMWVFFIRKAYNELLSVIHLSCQFLAESELGNQINKMELAVQKNLDEHHNMFIDGYQENIIPFTVAVINTVRSYRRIGRELGRPRGTLRHQADPYLSSTWIQHQPNPPSPSSPLPTWMDVLLNTPTPTSDHNELGVPGSLFNYFAADIASDGHELVSSDQIIGNDFLFGVAPTSTEPSQFPANIPYGARTERVENGVELLFHLPGPQLPYPQEPSLQQNQSQPSPQDVQPPPPQDLPPPQPPRPQQPLPPASPRQDLAPQQPPLPPPSPRQDLAPQQPPLPPPSPRQDLAPQQPPLPPPSPRQDLAPQQQQPPLPPPSPRQDLAPQQPPLPPPSLRQDLAPQQPPLPPPSPRQDLAPQQPPLPPPSPPQDLAPQQPPLPPPSLRQDLAPQQPPLPPPSLRQDLAPQQPPLPPPPPRQVLAPQQPPLSPPPPRQDLP</sequence>
<feature type="compositionally biased region" description="Pro residues" evidence="1">
    <location>
        <begin position="338"/>
        <end position="347"/>
    </location>
</feature>
<feature type="compositionally biased region" description="Pro residues" evidence="1">
    <location>
        <begin position="404"/>
        <end position="428"/>
    </location>
</feature>
<feature type="compositionally biased region" description="Low complexity" evidence="1">
    <location>
        <begin position="259"/>
        <end position="273"/>
    </location>
</feature>
<dbReference type="Proteomes" id="UP001642540">
    <property type="component" value="Unassembled WGS sequence"/>
</dbReference>
<dbReference type="EMBL" id="CAXLJM020000046">
    <property type="protein sequence ID" value="CAL8111713.1"/>
    <property type="molecule type" value="Genomic_DNA"/>
</dbReference>
<dbReference type="PRINTS" id="PR01217">
    <property type="entry name" value="PRICHEXTENSN"/>
</dbReference>
<accession>A0ABP1PRE0</accession>
<protein>
    <submittedName>
        <fullName evidence="2">Uncharacterized protein</fullName>
    </submittedName>
</protein>
<reference evidence="2 4" key="1">
    <citation type="submission" date="2024-08" db="EMBL/GenBank/DDBJ databases">
        <authorList>
            <person name="Cucini C."/>
            <person name="Frati F."/>
        </authorList>
    </citation>
    <scope>NUCLEOTIDE SEQUENCE [LARGE SCALE GENOMIC DNA]</scope>
</reference>
<feature type="compositionally biased region" description="Pro residues" evidence="1">
    <location>
        <begin position="306"/>
        <end position="315"/>
    </location>
</feature>
<feature type="compositionally biased region" description="Pro residues" evidence="1">
    <location>
        <begin position="452"/>
        <end position="482"/>
    </location>
</feature>
<comment type="caution">
    <text evidence="2">The sequence shown here is derived from an EMBL/GenBank/DDBJ whole genome shotgun (WGS) entry which is preliminary data.</text>
</comment>
<evidence type="ECO:0000313" key="3">
    <source>
        <dbReference type="EMBL" id="CAL8111713.1"/>
    </source>
</evidence>
<evidence type="ECO:0000256" key="1">
    <source>
        <dbReference type="SAM" id="MobiDB-lite"/>
    </source>
</evidence>
<feature type="region of interest" description="Disordered" evidence="1">
    <location>
        <begin position="248"/>
        <end position="482"/>
    </location>
</feature>
<feature type="compositionally biased region" description="Pro residues" evidence="1">
    <location>
        <begin position="322"/>
        <end position="331"/>
    </location>
</feature>
<gene>
    <name evidence="3" type="ORF">ODALV1_LOCUS15290</name>
    <name evidence="2" type="ORF">ODALV1_LOCUS2900</name>
</gene>
<organism evidence="2 4">
    <name type="scientific">Orchesella dallaii</name>
    <dbReference type="NCBI Taxonomy" id="48710"/>
    <lineage>
        <taxon>Eukaryota</taxon>
        <taxon>Metazoa</taxon>
        <taxon>Ecdysozoa</taxon>
        <taxon>Arthropoda</taxon>
        <taxon>Hexapoda</taxon>
        <taxon>Collembola</taxon>
        <taxon>Entomobryomorpha</taxon>
        <taxon>Entomobryoidea</taxon>
        <taxon>Orchesellidae</taxon>
        <taxon>Orchesellinae</taxon>
        <taxon>Orchesella</taxon>
    </lineage>
</organism>
<feature type="compositionally biased region" description="Pro residues" evidence="1">
    <location>
        <begin position="274"/>
        <end position="298"/>
    </location>
</feature>